<sequence length="128" mass="13874">ETRPPAATHVLHTYIFHFEEHTDGGLHHGPASKRGSSTGEVFGFKLQPPLVLEVVLCAVKSHPEVLHGLLEEKRSSVKERGVSRLACTRRQHVVSSSGASLLGGAAATPRKSFYFIFLHLGKPNADSV</sequence>
<gene>
    <name evidence="1" type="primary">Vigan.05G226700</name>
    <name evidence="1" type="ORF">VIGAN_05226700</name>
</gene>
<reference evidence="1 2" key="1">
    <citation type="journal article" date="2015" name="Sci. Rep.">
        <title>The power of single molecule real-time sequencing technology in the de novo assembly of a eukaryotic genome.</title>
        <authorList>
            <person name="Sakai H."/>
            <person name="Naito K."/>
            <person name="Ogiso-Tanaka E."/>
            <person name="Takahashi Y."/>
            <person name="Iseki K."/>
            <person name="Muto C."/>
            <person name="Satou K."/>
            <person name="Teruya K."/>
            <person name="Shiroma A."/>
            <person name="Shimoji M."/>
            <person name="Hirano T."/>
            <person name="Itoh T."/>
            <person name="Kaga A."/>
            <person name="Tomooka N."/>
        </authorList>
    </citation>
    <scope>NUCLEOTIDE SEQUENCE [LARGE SCALE GENOMIC DNA]</scope>
    <source>
        <strain evidence="2">cv. Shumari</strain>
    </source>
</reference>
<protein>
    <submittedName>
        <fullName evidence="1">Uncharacterized protein</fullName>
    </submittedName>
</protein>
<evidence type="ECO:0000313" key="1">
    <source>
        <dbReference type="EMBL" id="BAT88690.1"/>
    </source>
</evidence>
<feature type="non-terminal residue" evidence="1">
    <location>
        <position position="1"/>
    </location>
</feature>
<accession>A0A0S3S793</accession>
<evidence type="ECO:0000313" key="2">
    <source>
        <dbReference type="Proteomes" id="UP000291084"/>
    </source>
</evidence>
<dbReference type="AlphaFoldDB" id="A0A0S3S793"/>
<dbReference type="EMBL" id="AP015038">
    <property type="protein sequence ID" value="BAT88690.1"/>
    <property type="molecule type" value="Genomic_DNA"/>
</dbReference>
<keyword evidence="2" id="KW-1185">Reference proteome</keyword>
<organism evidence="1 2">
    <name type="scientific">Vigna angularis var. angularis</name>
    <dbReference type="NCBI Taxonomy" id="157739"/>
    <lineage>
        <taxon>Eukaryota</taxon>
        <taxon>Viridiplantae</taxon>
        <taxon>Streptophyta</taxon>
        <taxon>Embryophyta</taxon>
        <taxon>Tracheophyta</taxon>
        <taxon>Spermatophyta</taxon>
        <taxon>Magnoliopsida</taxon>
        <taxon>eudicotyledons</taxon>
        <taxon>Gunneridae</taxon>
        <taxon>Pentapetalae</taxon>
        <taxon>rosids</taxon>
        <taxon>fabids</taxon>
        <taxon>Fabales</taxon>
        <taxon>Fabaceae</taxon>
        <taxon>Papilionoideae</taxon>
        <taxon>50 kb inversion clade</taxon>
        <taxon>NPAAA clade</taxon>
        <taxon>indigoferoid/millettioid clade</taxon>
        <taxon>Phaseoleae</taxon>
        <taxon>Vigna</taxon>
    </lineage>
</organism>
<name>A0A0S3S793_PHAAN</name>
<proteinExistence type="predicted"/>
<dbReference type="Proteomes" id="UP000291084">
    <property type="component" value="Chromosome 5"/>
</dbReference>